<reference evidence="2" key="1">
    <citation type="submission" date="2011-05" db="EMBL/GenBank/DDBJ databases">
        <title>Complete sequence of Desulfotomaculum kuznetsovii DSM 6115.</title>
        <authorList>
            <person name="Lucas S."/>
            <person name="Han J."/>
            <person name="Lapidus A."/>
            <person name="Cheng J.-F."/>
            <person name="Goodwin L."/>
            <person name="Pitluck S."/>
            <person name="Peters L."/>
            <person name="Mikhailova N."/>
            <person name="Lu M."/>
            <person name="Saunders E."/>
            <person name="Han C."/>
            <person name="Tapia R."/>
            <person name="Land M."/>
            <person name="Hauser L."/>
            <person name="Kyrpides N."/>
            <person name="Ivanova N."/>
            <person name="Pagani I."/>
            <person name="Nazina T."/>
            <person name="Ivanova A."/>
            <person name="Parshina S."/>
            <person name="Kuever J."/>
            <person name="Muyzer G."/>
            <person name="Plugge C."/>
            <person name="Stams A."/>
            <person name="Woyke T."/>
        </authorList>
    </citation>
    <scope>NUCLEOTIDE SEQUENCE [LARGE SCALE GENOMIC DNA]</scope>
    <source>
        <strain evidence="2">DSM 6115 / VKM B-1805 / 17</strain>
    </source>
</reference>
<keyword evidence="2" id="KW-1185">Reference proteome</keyword>
<dbReference type="InterPro" id="IPR008772">
    <property type="entry name" value="Phosphonate_metab_PhnH"/>
</dbReference>
<dbReference type="EMBL" id="CP002770">
    <property type="protein sequence ID" value="AEG15798.1"/>
    <property type="molecule type" value="Genomic_DNA"/>
</dbReference>
<proteinExistence type="predicted"/>
<dbReference type="RefSeq" id="WP_013823312.1">
    <property type="nucleotide sequence ID" value="NC_015573.1"/>
</dbReference>
<accession>A0AAU8PCP5</accession>
<name>A0AAU8PCP5_DESK7</name>
<evidence type="ECO:0000313" key="1">
    <source>
        <dbReference type="EMBL" id="AEG15798.1"/>
    </source>
</evidence>
<gene>
    <name evidence="1" type="ordered locus">Desku_2261</name>
</gene>
<dbReference type="SUPFAM" id="SSF159709">
    <property type="entry name" value="PhnH-like"/>
    <property type="match status" value="1"/>
</dbReference>
<dbReference type="NCBIfam" id="TIGR03292">
    <property type="entry name" value="PhnH_redo"/>
    <property type="match status" value="1"/>
</dbReference>
<dbReference type="Pfam" id="PF05845">
    <property type="entry name" value="PhnH"/>
    <property type="match status" value="1"/>
</dbReference>
<dbReference type="PIRSF" id="PIRSF020680">
    <property type="entry name" value="PhnH"/>
    <property type="match status" value="1"/>
</dbReference>
<dbReference type="Gene3D" id="3.40.50.11310">
    <property type="entry name" value="Bacterial phosphonate metabolism protein PhnH"/>
    <property type="match status" value="1"/>
</dbReference>
<keyword evidence="1" id="KW-0456">Lyase</keyword>
<dbReference type="InterPro" id="IPR038058">
    <property type="entry name" value="PhnH-like_sp"/>
</dbReference>
<protein>
    <submittedName>
        <fullName evidence="1">Phosphonate C-P lyase system protein PhnH</fullName>
    </submittedName>
</protein>
<dbReference type="GO" id="GO:0016829">
    <property type="term" value="F:lyase activity"/>
    <property type="evidence" value="ECO:0007669"/>
    <property type="project" value="UniProtKB-KW"/>
</dbReference>
<evidence type="ECO:0000313" key="2">
    <source>
        <dbReference type="Proteomes" id="UP000009229"/>
    </source>
</evidence>
<sequence>MNEMWDISWFDPVYSSQKVFRQLLDCMARPGKIAELRGVEGESRDFLYVAALALTLMDEETTFATLGPGWEEFVSFCKFYTGSRPAAPEQADFVFIDGDRPGPDLIQVRRGNLLFPDQGATVICRVNTIYPGAFQAAGEGIVLRLRGPGVPGERELTVAGLTRENLACLEKLNSEFPLGVDTILVSVQGQLACIPRSSSMTWC</sequence>
<dbReference type="AlphaFoldDB" id="A0AAU8PCP5"/>
<dbReference type="Proteomes" id="UP000009229">
    <property type="component" value="Chromosome"/>
</dbReference>
<dbReference type="GO" id="GO:0019634">
    <property type="term" value="P:organic phosphonate metabolic process"/>
    <property type="evidence" value="ECO:0007669"/>
    <property type="project" value="InterPro"/>
</dbReference>
<dbReference type="KEGG" id="dku:Desku_2261"/>
<organism evidence="1 2">
    <name type="scientific">Desulfofundulus kuznetsovii (strain DSM 6115 / VKM B-1805 / 17)</name>
    <name type="common">Desulfotomaculum kuznetsovii</name>
    <dbReference type="NCBI Taxonomy" id="760568"/>
    <lineage>
        <taxon>Bacteria</taxon>
        <taxon>Bacillati</taxon>
        <taxon>Bacillota</taxon>
        <taxon>Clostridia</taxon>
        <taxon>Eubacteriales</taxon>
        <taxon>Peptococcaceae</taxon>
        <taxon>Desulfofundulus</taxon>
    </lineage>
</organism>